<name>A0A561E7Y8_9MICO</name>
<dbReference type="Gene3D" id="3.90.1150.10">
    <property type="entry name" value="Aspartate Aminotransferase, domain 1"/>
    <property type="match status" value="1"/>
</dbReference>
<protein>
    <submittedName>
        <fullName evidence="9">L-2,4-diaminobutyrate decarboxylase</fullName>
    </submittedName>
</protein>
<evidence type="ECO:0000256" key="1">
    <source>
        <dbReference type="ARBA" id="ARBA00001933"/>
    </source>
</evidence>
<reference evidence="9 10" key="1">
    <citation type="submission" date="2019-06" db="EMBL/GenBank/DDBJ databases">
        <title>Sequencing the genomes of 1000 actinobacteria strains.</title>
        <authorList>
            <person name="Klenk H.-P."/>
        </authorList>
    </citation>
    <scope>NUCLEOTIDE SEQUENCE [LARGE SCALE GENOMIC DNA]</scope>
    <source>
        <strain evidence="9 10">DSM 19560</strain>
    </source>
</reference>
<evidence type="ECO:0000256" key="5">
    <source>
        <dbReference type="ARBA" id="ARBA00023239"/>
    </source>
</evidence>
<evidence type="ECO:0000313" key="10">
    <source>
        <dbReference type="Proteomes" id="UP000318297"/>
    </source>
</evidence>
<organism evidence="9 10">
    <name type="scientific">Rudaeicoccus suwonensis</name>
    <dbReference type="NCBI Taxonomy" id="657409"/>
    <lineage>
        <taxon>Bacteria</taxon>
        <taxon>Bacillati</taxon>
        <taxon>Actinomycetota</taxon>
        <taxon>Actinomycetes</taxon>
        <taxon>Micrococcales</taxon>
        <taxon>Dermacoccaceae</taxon>
        <taxon>Rudaeicoccus</taxon>
    </lineage>
</organism>
<keyword evidence="3" id="KW-0210">Decarboxylase</keyword>
<proteinExistence type="inferred from homology"/>
<evidence type="ECO:0000256" key="3">
    <source>
        <dbReference type="ARBA" id="ARBA00022793"/>
    </source>
</evidence>
<dbReference type="SUPFAM" id="SSF53383">
    <property type="entry name" value="PLP-dependent transferases"/>
    <property type="match status" value="1"/>
</dbReference>
<dbReference type="GO" id="GO:0019752">
    <property type="term" value="P:carboxylic acid metabolic process"/>
    <property type="evidence" value="ECO:0007669"/>
    <property type="project" value="InterPro"/>
</dbReference>
<dbReference type="Proteomes" id="UP000318297">
    <property type="component" value="Unassembled WGS sequence"/>
</dbReference>
<dbReference type="AlphaFoldDB" id="A0A561E7Y8"/>
<evidence type="ECO:0000256" key="2">
    <source>
        <dbReference type="ARBA" id="ARBA00009533"/>
    </source>
</evidence>
<dbReference type="InterPro" id="IPR002129">
    <property type="entry name" value="PyrdxlP-dep_de-COase"/>
</dbReference>
<dbReference type="GO" id="GO:0004058">
    <property type="term" value="F:aromatic-L-amino-acid decarboxylase activity"/>
    <property type="evidence" value="ECO:0007669"/>
    <property type="project" value="UniProtKB-ARBA"/>
</dbReference>
<dbReference type="Gene3D" id="3.40.640.10">
    <property type="entry name" value="Type I PLP-dependent aspartate aminotransferase-like (Major domain)"/>
    <property type="match status" value="1"/>
</dbReference>
<keyword evidence="5 7" id="KW-0456">Lyase</keyword>
<dbReference type="InterPro" id="IPR015421">
    <property type="entry name" value="PyrdxlP-dep_Trfase_major"/>
</dbReference>
<dbReference type="InterPro" id="IPR015424">
    <property type="entry name" value="PyrdxlP-dep_Trfase"/>
</dbReference>
<dbReference type="Gene3D" id="1.20.1650.10">
    <property type="entry name" value="PLP-dependent transferases"/>
    <property type="match status" value="1"/>
</dbReference>
<dbReference type="EMBL" id="VIVQ01000001">
    <property type="protein sequence ID" value="TWE11734.1"/>
    <property type="molecule type" value="Genomic_DNA"/>
</dbReference>
<evidence type="ECO:0000256" key="7">
    <source>
        <dbReference type="RuleBase" id="RU000382"/>
    </source>
</evidence>
<sequence length="518" mass="56616">MTSPARLAPQRPEATPVTRQNSTTSAVAALLDNHSALDYERAMIDTVVRVSQTMSDCTTPFSGITPERLSRSVAQIDLDRPVGDIPAALRELDQTYLRDAVYFHHPRYLAHLNCPVLIPAVVADAVATAVNSSLDTWDQSAGGTLMERRLIEWTAGRIGFGPDADGIFTSGGTQSNLHALYLAREHTLSRHAPDDARRADALSRLRIFTSTDSHFSVRTAARMLGLSRHAVVALDVDDERRMSVADLQIRLAECRRDGLIPMAVVATAGTTDFGVIDRLHPIADVCTDAGDVWLHVDGAYGGGLLVSPTRRAMLSGAERAHSMTIDFHKSFFQPVAASALIVRDHTFMDHARHHADYLNPERMARAGIPNQVDKSLQTTRRFDALKLWFTLRVLGADAIGELFDAVIDLADEAWSMIEDDRRFEVSAKSDLSTVVFRYRADDSVSPEHIDAANLHARQALSASGAALVASTTVDGATYLKFTLLNPRTTPGDIREVVDLIADHCVDYLADVTDCRVAG</sequence>
<dbReference type="Pfam" id="PF00282">
    <property type="entry name" value="Pyridoxal_deC"/>
    <property type="match status" value="1"/>
</dbReference>
<evidence type="ECO:0000313" key="9">
    <source>
        <dbReference type="EMBL" id="TWE11734.1"/>
    </source>
</evidence>
<dbReference type="PANTHER" id="PTHR45677:SF8">
    <property type="entry name" value="CYSTEINE SULFINIC ACID DECARBOXYLASE"/>
    <property type="match status" value="1"/>
</dbReference>
<evidence type="ECO:0000256" key="6">
    <source>
        <dbReference type="PIRSR" id="PIRSR602129-50"/>
    </source>
</evidence>
<keyword evidence="10" id="KW-1185">Reference proteome</keyword>
<keyword evidence="4 6" id="KW-0663">Pyridoxal phosphate</keyword>
<dbReference type="OrthoDB" id="3335676at2"/>
<evidence type="ECO:0000256" key="8">
    <source>
        <dbReference type="SAM" id="MobiDB-lite"/>
    </source>
</evidence>
<accession>A0A561E7Y8</accession>
<dbReference type="PANTHER" id="PTHR45677">
    <property type="entry name" value="GLUTAMATE DECARBOXYLASE-RELATED"/>
    <property type="match status" value="1"/>
</dbReference>
<evidence type="ECO:0000256" key="4">
    <source>
        <dbReference type="ARBA" id="ARBA00022898"/>
    </source>
</evidence>
<dbReference type="PRINTS" id="PR00800">
    <property type="entry name" value="YHDCRBOXLASE"/>
</dbReference>
<comment type="cofactor">
    <cofactor evidence="1 6 7">
        <name>pyridoxal 5'-phosphate</name>
        <dbReference type="ChEBI" id="CHEBI:597326"/>
    </cofactor>
</comment>
<dbReference type="RefSeq" id="WP_145225195.1">
    <property type="nucleotide sequence ID" value="NZ_VIVQ01000001.1"/>
</dbReference>
<feature type="modified residue" description="N6-(pyridoxal phosphate)lysine" evidence="6">
    <location>
        <position position="329"/>
    </location>
</feature>
<dbReference type="GO" id="GO:0030170">
    <property type="term" value="F:pyridoxal phosphate binding"/>
    <property type="evidence" value="ECO:0007669"/>
    <property type="project" value="InterPro"/>
</dbReference>
<dbReference type="GO" id="GO:0005737">
    <property type="term" value="C:cytoplasm"/>
    <property type="evidence" value="ECO:0007669"/>
    <property type="project" value="TreeGrafter"/>
</dbReference>
<comment type="caution">
    <text evidence="9">The sequence shown here is derived from an EMBL/GenBank/DDBJ whole genome shotgun (WGS) entry which is preliminary data.</text>
</comment>
<dbReference type="InterPro" id="IPR015422">
    <property type="entry name" value="PyrdxlP-dep_Trfase_small"/>
</dbReference>
<feature type="region of interest" description="Disordered" evidence="8">
    <location>
        <begin position="1"/>
        <end position="22"/>
    </location>
</feature>
<comment type="similarity">
    <text evidence="2 7">Belongs to the group II decarboxylase family.</text>
</comment>
<gene>
    <name evidence="9" type="ORF">BKA23_0516</name>
</gene>
<dbReference type="GO" id="GO:0006520">
    <property type="term" value="P:amino acid metabolic process"/>
    <property type="evidence" value="ECO:0007669"/>
    <property type="project" value="InterPro"/>
</dbReference>
<dbReference type="InterPro" id="IPR010977">
    <property type="entry name" value="Aromatic_deC"/>
</dbReference>